<comment type="caution">
    <text evidence="11">The sequence shown here is derived from an EMBL/GenBank/DDBJ whole genome shotgun (WGS) entry which is preliminary data.</text>
</comment>
<dbReference type="GO" id="GO:0005506">
    <property type="term" value="F:iron ion binding"/>
    <property type="evidence" value="ECO:0007669"/>
    <property type="project" value="InterPro"/>
</dbReference>
<reference evidence="11 12" key="1">
    <citation type="submission" date="2024-04" db="EMBL/GenBank/DDBJ databases">
        <authorList>
            <consortium name="Genoscope - CEA"/>
            <person name="William W."/>
        </authorList>
    </citation>
    <scope>NUCLEOTIDE SEQUENCE [LARGE SCALE GENOMIC DNA]</scope>
</reference>
<dbReference type="GO" id="GO:0016705">
    <property type="term" value="F:oxidoreductase activity, acting on paired donors, with incorporation or reduction of molecular oxygen"/>
    <property type="evidence" value="ECO:0007669"/>
    <property type="project" value="InterPro"/>
</dbReference>
<accession>A0AAV2HBD9</accession>
<evidence type="ECO:0000313" key="11">
    <source>
        <dbReference type="EMBL" id="CAL1529341.1"/>
    </source>
</evidence>
<evidence type="ECO:0000313" key="12">
    <source>
        <dbReference type="Proteomes" id="UP001497497"/>
    </source>
</evidence>
<dbReference type="GO" id="GO:0004497">
    <property type="term" value="F:monooxygenase activity"/>
    <property type="evidence" value="ECO:0007669"/>
    <property type="project" value="UniProtKB-KW"/>
</dbReference>
<evidence type="ECO:0000256" key="7">
    <source>
        <dbReference type="ARBA" id="ARBA00023033"/>
    </source>
</evidence>
<dbReference type="FunFam" id="1.10.630.10:FF:000182">
    <property type="entry name" value="Cytochrome P450 3A4"/>
    <property type="match status" value="1"/>
</dbReference>
<comment type="similarity">
    <text evidence="2 9">Belongs to the cytochrome P450 family.</text>
</comment>
<keyword evidence="4 8" id="KW-0479">Metal-binding</keyword>
<dbReference type="Proteomes" id="UP001497497">
    <property type="component" value="Unassembled WGS sequence"/>
</dbReference>
<dbReference type="PANTHER" id="PTHR24292">
    <property type="entry name" value="CYTOCHROME P450"/>
    <property type="match status" value="1"/>
</dbReference>
<organism evidence="11 12">
    <name type="scientific">Lymnaea stagnalis</name>
    <name type="common">Great pond snail</name>
    <name type="synonym">Helix stagnalis</name>
    <dbReference type="NCBI Taxonomy" id="6523"/>
    <lineage>
        <taxon>Eukaryota</taxon>
        <taxon>Metazoa</taxon>
        <taxon>Spiralia</taxon>
        <taxon>Lophotrochozoa</taxon>
        <taxon>Mollusca</taxon>
        <taxon>Gastropoda</taxon>
        <taxon>Heterobranchia</taxon>
        <taxon>Euthyneura</taxon>
        <taxon>Panpulmonata</taxon>
        <taxon>Hygrophila</taxon>
        <taxon>Lymnaeoidea</taxon>
        <taxon>Lymnaeidae</taxon>
        <taxon>Lymnaea</taxon>
    </lineage>
</organism>
<evidence type="ECO:0000256" key="5">
    <source>
        <dbReference type="ARBA" id="ARBA00023002"/>
    </source>
</evidence>
<dbReference type="InterPro" id="IPR036396">
    <property type="entry name" value="Cyt_P450_sf"/>
</dbReference>
<dbReference type="AlphaFoldDB" id="A0AAV2HBD9"/>
<keyword evidence="5 9" id="KW-0560">Oxidoreductase</keyword>
<dbReference type="EMBL" id="CAXITT010000047">
    <property type="protein sequence ID" value="CAL1529341.1"/>
    <property type="molecule type" value="Genomic_DNA"/>
</dbReference>
<proteinExistence type="inferred from homology"/>
<dbReference type="PRINTS" id="PR00385">
    <property type="entry name" value="P450"/>
</dbReference>
<dbReference type="SUPFAM" id="SSF48264">
    <property type="entry name" value="Cytochrome P450"/>
    <property type="match status" value="1"/>
</dbReference>
<sequence>MMETAGAMESDDPTSITWLFSSVSYYLLLTTILAAIYLIYNQVTDSETWEKYGVKQVTMGLVEERDGYKKLLEEHGDTFGLKRGTMFLVTKDLSILREVMVKDFNNFTDRIGHFNTDTVVSKGVFFLQGQDWRRIRQIITPSFSSGKLKHSVQTVDERAIKLTKILEDYARKSKLVPVKDLTSQYTIEIIAKTAFGLDTDCLGKEDNEFTNYYKTIFKSRGRVMSKVMLFFYRFKALHKFLVKNLKVTLLDGVRSDAVSYFKGILKKSIEERKGLQQKGQEPPSDLLQNFLQANIAEDQIKQEESTPEDWQSNSTLAKGLNWDKLPKTMSEEELIGQSMLIMFAGFDTTATTLMTCLYLLAKHKDAQEKVYKEIESIVRGASPTYEELGQLTYMEQVINETLRLYPPAPIMSRLAAESRTYGSITVPKGAGVMIPIFAVLKDPKNYPDPEKYDPDRFSDENKAKRDPMAFMPFGYGPRNCIGMRLAYLELKIALAHIIRKVTFELNEQTEPKKGEDIVIKGHGILRTEKPIKLAVKIRG</sequence>
<evidence type="ECO:0000256" key="3">
    <source>
        <dbReference type="ARBA" id="ARBA00022617"/>
    </source>
</evidence>
<dbReference type="InterPro" id="IPR017972">
    <property type="entry name" value="Cyt_P450_CS"/>
</dbReference>
<dbReference type="InterPro" id="IPR002401">
    <property type="entry name" value="Cyt_P450_E_grp-I"/>
</dbReference>
<dbReference type="PANTHER" id="PTHR24292:SF54">
    <property type="entry name" value="CYP9F3-RELATED"/>
    <property type="match status" value="1"/>
</dbReference>
<evidence type="ECO:0000256" key="8">
    <source>
        <dbReference type="PIRSR" id="PIRSR602401-1"/>
    </source>
</evidence>
<evidence type="ECO:0000256" key="1">
    <source>
        <dbReference type="ARBA" id="ARBA00001971"/>
    </source>
</evidence>
<evidence type="ECO:0000256" key="2">
    <source>
        <dbReference type="ARBA" id="ARBA00010617"/>
    </source>
</evidence>
<keyword evidence="6 8" id="KW-0408">Iron</keyword>
<dbReference type="InterPro" id="IPR050476">
    <property type="entry name" value="Insect_CytP450_Detox"/>
</dbReference>
<keyword evidence="3 8" id="KW-0349">Heme</keyword>
<dbReference type="InterPro" id="IPR001128">
    <property type="entry name" value="Cyt_P450"/>
</dbReference>
<keyword evidence="10" id="KW-1133">Transmembrane helix</keyword>
<dbReference type="Gene3D" id="1.10.630.10">
    <property type="entry name" value="Cytochrome P450"/>
    <property type="match status" value="1"/>
</dbReference>
<dbReference type="PRINTS" id="PR00463">
    <property type="entry name" value="EP450I"/>
</dbReference>
<keyword evidence="10" id="KW-0812">Transmembrane</keyword>
<feature type="transmembrane region" description="Helical" evidence="10">
    <location>
        <begin position="16"/>
        <end position="40"/>
    </location>
</feature>
<evidence type="ECO:0000256" key="9">
    <source>
        <dbReference type="RuleBase" id="RU000461"/>
    </source>
</evidence>
<dbReference type="Pfam" id="PF00067">
    <property type="entry name" value="p450"/>
    <property type="match status" value="1"/>
</dbReference>
<dbReference type="PROSITE" id="PS00086">
    <property type="entry name" value="CYTOCHROME_P450"/>
    <property type="match status" value="1"/>
</dbReference>
<evidence type="ECO:0008006" key="13">
    <source>
        <dbReference type="Google" id="ProtNLM"/>
    </source>
</evidence>
<keyword evidence="12" id="KW-1185">Reference proteome</keyword>
<dbReference type="GO" id="GO:0020037">
    <property type="term" value="F:heme binding"/>
    <property type="evidence" value="ECO:0007669"/>
    <property type="project" value="InterPro"/>
</dbReference>
<feature type="binding site" description="axial binding residue" evidence="8">
    <location>
        <position position="480"/>
    </location>
    <ligand>
        <name>heme</name>
        <dbReference type="ChEBI" id="CHEBI:30413"/>
    </ligand>
    <ligandPart>
        <name>Fe</name>
        <dbReference type="ChEBI" id="CHEBI:18248"/>
    </ligandPart>
</feature>
<evidence type="ECO:0000256" key="6">
    <source>
        <dbReference type="ARBA" id="ARBA00023004"/>
    </source>
</evidence>
<evidence type="ECO:0000256" key="10">
    <source>
        <dbReference type="SAM" id="Phobius"/>
    </source>
</evidence>
<evidence type="ECO:0000256" key="4">
    <source>
        <dbReference type="ARBA" id="ARBA00022723"/>
    </source>
</evidence>
<name>A0AAV2HBD9_LYMST</name>
<dbReference type="CDD" id="cd11055">
    <property type="entry name" value="CYP3A-like"/>
    <property type="match status" value="1"/>
</dbReference>
<gene>
    <name evidence="11" type="ORF">GSLYS_00003496001</name>
</gene>
<comment type="cofactor">
    <cofactor evidence="1 8">
        <name>heme</name>
        <dbReference type="ChEBI" id="CHEBI:30413"/>
    </cofactor>
</comment>
<keyword evidence="10" id="KW-0472">Membrane</keyword>
<protein>
    <recommendedName>
        <fullName evidence="13">Cytochrome P450</fullName>
    </recommendedName>
</protein>
<keyword evidence="7 9" id="KW-0503">Monooxygenase</keyword>